<dbReference type="Proteomes" id="UP000285636">
    <property type="component" value="Unassembled WGS sequence"/>
</dbReference>
<accession>A0A423II74</accession>
<dbReference type="Pfam" id="PF02368">
    <property type="entry name" value="Big_2"/>
    <property type="match status" value="1"/>
</dbReference>
<dbReference type="AlphaFoldDB" id="A0A423II74"/>
<feature type="domain" description="BIG2" evidence="1">
    <location>
        <begin position="415"/>
        <end position="452"/>
    </location>
</feature>
<proteinExistence type="predicted"/>
<dbReference type="SUPFAM" id="SSF49373">
    <property type="entry name" value="Invasin/intimin cell-adhesion fragments"/>
    <property type="match status" value="1"/>
</dbReference>
<name>A0A423II74_9PSED</name>
<protein>
    <recommendedName>
        <fullName evidence="1">BIG2 domain-containing protein</fullName>
    </recommendedName>
</protein>
<dbReference type="RefSeq" id="WP_185044972.1">
    <property type="nucleotide sequence ID" value="NZ_MOBK01000001.1"/>
</dbReference>
<dbReference type="InterPro" id="IPR008964">
    <property type="entry name" value="Invasin/intimin_cell_adhesion"/>
</dbReference>
<sequence length="557" mass="60142">MDIQSKAVTAALALFPVYTPEWITPVQPEGLAHGGIPQSAFTINGLEVVIDPGTGITTSVVAAYDVVRLYVNGIATNVAKTILPGEESSRFLLHLPPNWFVNGVNDIYYRVTRVSGNFDDSLKLTVLYHDSAPGYPAPAGMALVLPAPIVADGVGPEEATQGVLLTFKYSFARPYDQIRLDIGGWTVTFEVTDPAKPITLTLTAADFQQIGDSANTPIRFTVFDQLRNTNQSATIFLDIHANQEVLNPPKIVEAEANEGVLDVTALGTKNATIHGLLWTAIAVGQQVWLQVFGQKADGTAHNLTIWNGGSHKVNATWISQGFWPKQLPNSYVKDLGDGKPLILKFKVSMDKSGNPATATKFEDRVYTIKNVSSPPLTIDPSVLVLNGLRIITNGVPSGLDAIGNTDIRQALGGVGKLSYTSSSPNIVSADDNGKVIGLQNGQATITVTDEALNSVSYVVDVSNVWYIQFMGWAGQTYDVYLRILTGDARFTRITPSMLAVIKRSYSSLIGFAGTTRSIAWVGTPRSGDYAEAYDYNKRSWVSIHVTVDCIGMYLIPA</sequence>
<dbReference type="InterPro" id="IPR003343">
    <property type="entry name" value="Big_2"/>
</dbReference>
<dbReference type="EMBL" id="MOBK01000001">
    <property type="protein sequence ID" value="RON25124.1"/>
    <property type="molecule type" value="Genomic_DNA"/>
</dbReference>
<evidence type="ECO:0000259" key="1">
    <source>
        <dbReference type="Pfam" id="PF02368"/>
    </source>
</evidence>
<evidence type="ECO:0000313" key="2">
    <source>
        <dbReference type="EMBL" id="RON25124.1"/>
    </source>
</evidence>
<comment type="caution">
    <text evidence="2">The sequence shown here is derived from an EMBL/GenBank/DDBJ whole genome shotgun (WGS) entry which is preliminary data.</text>
</comment>
<organism evidence="2 3">
    <name type="scientific">Pseudomonas brassicacearum</name>
    <dbReference type="NCBI Taxonomy" id="930166"/>
    <lineage>
        <taxon>Bacteria</taxon>
        <taxon>Pseudomonadati</taxon>
        <taxon>Pseudomonadota</taxon>
        <taxon>Gammaproteobacteria</taxon>
        <taxon>Pseudomonadales</taxon>
        <taxon>Pseudomonadaceae</taxon>
        <taxon>Pseudomonas</taxon>
    </lineage>
</organism>
<reference evidence="2 3" key="1">
    <citation type="submission" date="2016-10" db="EMBL/GenBank/DDBJ databases">
        <title>Comparative genome analysis of multiple Pseudomonas spp. focuses on biocontrol and plant growth promoting traits.</title>
        <authorList>
            <person name="Tao X.-Y."/>
            <person name="Taylor C.G."/>
        </authorList>
    </citation>
    <scope>NUCLEOTIDE SEQUENCE [LARGE SCALE GENOMIC DNA]</scope>
    <source>
        <strain evidence="2 3">38D7</strain>
    </source>
</reference>
<evidence type="ECO:0000313" key="3">
    <source>
        <dbReference type="Proteomes" id="UP000285636"/>
    </source>
</evidence>
<gene>
    <name evidence="2" type="ORF">BK660_05535</name>
</gene>
<dbReference type="Gene3D" id="2.60.40.1080">
    <property type="match status" value="1"/>
</dbReference>